<feature type="transmembrane region" description="Helical" evidence="1">
    <location>
        <begin position="210"/>
        <end position="231"/>
    </location>
</feature>
<keyword evidence="1" id="KW-0472">Membrane</keyword>
<dbReference type="STRING" id="1336337.A0A3N4JCC1"/>
<feature type="transmembrane region" description="Helical" evidence="1">
    <location>
        <begin position="251"/>
        <end position="272"/>
    </location>
</feature>
<dbReference type="Proteomes" id="UP000276215">
    <property type="component" value="Unassembled WGS sequence"/>
</dbReference>
<evidence type="ECO:0000313" key="2">
    <source>
        <dbReference type="EMBL" id="RPA95923.1"/>
    </source>
</evidence>
<keyword evidence="1" id="KW-0812">Transmembrane</keyword>
<feature type="transmembrane region" description="Helical" evidence="1">
    <location>
        <begin position="75"/>
        <end position="93"/>
    </location>
</feature>
<feature type="transmembrane region" description="Helical" evidence="1">
    <location>
        <begin position="139"/>
        <end position="165"/>
    </location>
</feature>
<accession>A0A3N4JCC1</accession>
<organism evidence="2 3">
    <name type="scientific">Choiromyces venosus 120613-1</name>
    <dbReference type="NCBI Taxonomy" id="1336337"/>
    <lineage>
        <taxon>Eukaryota</taxon>
        <taxon>Fungi</taxon>
        <taxon>Dikarya</taxon>
        <taxon>Ascomycota</taxon>
        <taxon>Pezizomycotina</taxon>
        <taxon>Pezizomycetes</taxon>
        <taxon>Pezizales</taxon>
        <taxon>Tuberaceae</taxon>
        <taxon>Choiromyces</taxon>
    </lineage>
</organism>
<gene>
    <name evidence="2" type="ORF">L873DRAFT_1845748</name>
</gene>
<dbReference type="OrthoDB" id="10029326at2759"/>
<keyword evidence="3" id="KW-1185">Reference proteome</keyword>
<feature type="transmembrane region" description="Helical" evidence="1">
    <location>
        <begin position="7"/>
        <end position="24"/>
    </location>
</feature>
<proteinExistence type="predicted"/>
<sequence>MVLKYTIPLFALCGIYAFWVIPTVQDFAQIFLNSNIPVKQSWTGISPVDMGFSFLVKFFVAAVQESDTYSRLATIVLLSNSYALFTVLCVVAGKANNRGKLSMSPLLWGMMGQSCGFCIALPIYMYLHLHKSANAGPSSVPAPVAGALTPSLILGFIVPTVLMLTPPGPNTFSDNTYHILVAGWQFFPVWITLSQTLFEKLGCGCGKLGFTYFQAMLVAAAGHCYMFSYPLENLWTLYQPLFAQAENMSDVVIHIFKADYWITFGAGVIWVLSLSAGRGLVSKLVTAVVMALGCVLVGPGAVIAGAFWWNEKCVDTPRQGKVQEASKCE</sequence>
<feature type="transmembrane region" description="Helical" evidence="1">
    <location>
        <begin position="284"/>
        <end position="309"/>
    </location>
</feature>
<evidence type="ECO:0000313" key="3">
    <source>
        <dbReference type="Proteomes" id="UP000276215"/>
    </source>
</evidence>
<reference evidence="2 3" key="1">
    <citation type="journal article" date="2018" name="Nat. Ecol. Evol.">
        <title>Pezizomycetes genomes reveal the molecular basis of ectomycorrhizal truffle lifestyle.</title>
        <authorList>
            <person name="Murat C."/>
            <person name="Payen T."/>
            <person name="Noel B."/>
            <person name="Kuo A."/>
            <person name="Morin E."/>
            <person name="Chen J."/>
            <person name="Kohler A."/>
            <person name="Krizsan K."/>
            <person name="Balestrini R."/>
            <person name="Da Silva C."/>
            <person name="Montanini B."/>
            <person name="Hainaut M."/>
            <person name="Levati E."/>
            <person name="Barry K.W."/>
            <person name="Belfiori B."/>
            <person name="Cichocki N."/>
            <person name="Clum A."/>
            <person name="Dockter R.B."/>
            <person name="Fauchery L."/>
            <person name="Guy J."/>
            <person name="Iotti M."/>
            <person name="Le Tacon F."/>
            <person name="Lindquist E.A."/>
            <person name="Lipzen A."/>
            <person name="Malagnac F."/>
            <person name="Mello A."/>
            <person name="Molinier V."/>
            <person name="Miyauchi S."/>
            <person name="Poulain J."/>
            <person name="Riccioni C."/>
            <person name="Rubini A."/>
            <person name="Sitrit Y."/>
            <person name="Splivallo R."/>
            <person name="Traeger S."/>
            <person name="Wang M."/>
            <person name="Zifcakova L."/>
            <person name="Wipf D."/>
            <person name="Zambonelli A."/>
            <person name="Paolocci F."/>
            <person name="Nowrousian M."/>
            <person name="Ottonello S."/>
            <person name="Baldrian P."/>
            <person name="Spatafora J.W."/>
            <person name="Henrissat B."/>
            <person name="Nagy L.G."/>
            <person name="Aury J.M."/>
            <person name="Wincker P."/>
            <person name="Grigoriev I.V."/>
            <person name="Bonfante P."/>
            <person name="Martin F.M."/>
        </authorList>
    </citation>
    <scope>NUCLEOTIDE SEQUENCE [LARGE SCALE GENOMIC DNA]</scope>
    <source>
        <strain evidence="2 3">120613-1</strain>
    </source>
</reference>
<feature type="transmembrane region" description="Helical" evidence="1">
    <location>
        <begin position="177"/>
        <end position="198"/>
    </location>
</feature>
<evidence type="ECO:0000256" key="1">
    <source>
        <dbReference type="SAM" id="Phobius"/>
    </source>
</evidence>
<name>A0A3N4JCC1_9PEZI</name>
<protein>
    <submittedName>
        <fullName evidence="2">Uncharacterized protein</fullName>
    </submittedName>
</protein>
<dbReference type="AlphaFoldDB" id="A0A3N4JCC1"/>
<feature type="transmembrane region" description="Helical" evidence="1">
    <location>
        <begin position="105"/>
        <end position="127"/>
    </location>
</feature>
<keyword evidence="1" id="KW-1133">Transmembrane helix</keyword>
<dbReference type="EMBL" id="ML120420">
    <property type="protein sequence ID" value="RPA95923.1"/>
    <property type="molecule type" value="Genomic_DNA"/>
</dbReference>